<evidence type="ECO:0000313" key="7">
    <source>
        <dbReference type="Proteomes" id="UP000190285"/>
    </source>
</evidence>
<sequence length="303" mass="34849">MGGILNFYMYINLELYRIFYITAKLGSISKAAKELFTSQPAVSQSIKLLEGKLGGQLFHRTPKGVVLTLEGEVLFKYIEQGYGLMQTAERKFLELKNLNLGKIRIAVCSAVCKYHLMKYIEIYNLNYPNIKIYIQDKSSYEIVKGLESGEIDIGILNMHIETNNSLNVIKRFKIQDCFVVGDKYKEICEKQISLRNLVHAYPIILLEKGGNTRDYIDKYFSSHGLEVVPQIELSNMELMIEFAKRGLGVSCVIKDYMQKELDQKQLYEIFIKEKIPERIIGIAIKKDIPMSTAAQRFIELIED</sequence>
<keyword evidence="7" id="KW-1185">Reference proteome</keyword>
<dbReference type="Gene3D" id="1.10.10.10">
    <property type="entry name" value="Winged helix-like DNA-binding domain superfamily/Winged helix DNA-binding domain"/>
    <property type="match status" value="1"/>
</dbReference>
<keyword evidence="4" id="KW-0804">Transcription</keyword>
<gene>
    <name evidence="6" type="ORF">SAMN02194393_05457</name>
</gene>
<evidence type="ECO:0000313" key="6">
    <source>
        <dbReference type="EMBL" id="SKC92292.1"/>
    </source>
</evidence>
<evidence type="ECO:0000256" key="3">
    <source>
        <dbReference type="ARBA" id="ARBA00023125"/>
    </source>
</evidence>
<dbReference type="GO" id="GO:0003700">
    <property type="term" value="F:DNA-binding transcription factor activity"/>
    <property type="evidence" value="ECO:0007669"/>
    <property type="project" value="InterPro"/>
</dbReference>
<organism evidence="6 7">
    <name type="scientific">Maledivibacter halophilus</name>
    <dbReference type="NCBI Taxonomy" id="36842"/>
    <lineage>
        <taxon>Bacteria</taxon>
        <taxon>Bacillati</taxon>
        <taxon>Bacillota</taxon>
        <taxon>Clostridia</taxon>
        <taxon>Peptostreptococcales</taxon>
        <taxon>Caminicellaceae</taxon>
        <taxon>Maledivibacter</taxon>
    </lineage>
</organism>
<feature type="domain" description="HTH lysR-type" evidence="5">
    <location>
        <begin position="11"/>
        <end position="68"/>
    </location>
</feature>
<dbReference type="SUPFAM" id="SSF46785">
    <property type="entry name" value="Winged helix' DNA-binding domain"/>
    <property type="match status" value="1"/>
</dbReference>
<dbReference type="PROSITE" id="PS50931">
    <property type="entry name" value="HTH_LYSR"/>
    <property type="match status" value="1"/>
</dbReference>
<accession>A0A1T5MVQ5</accession>
<comment type="similarity">
    <text evidence="1">Belongs to the LysR transcriptional regulatory family.</text>
</comment>
<keyword evidence="2" id="KW-0805">Transcription regulation</keyword>
<dbReference type="PANTHER" id="PTHR30126:SF64">
    <property type="entry name" value="HTH-TYPE TRANSCRIPTIONAL REGULATOR CITR"/>
    <property type="match status" value="1"/>
</dbReference>
<evidence type="ECO:0000256" key="4">
    <source>
        <dbReference type="ARBA" id="ARBA00023163"/>
    </source>
</evidence>
<dbReference type="STRING" id="36842.SAMN02194393_05457"/>
<dbReference type="SUPFAM" id="SSF53850">
    <property type="entry name" value="Periplasmic binding protein-like II"/>
    <property type="match status" value="1"/>
</dbReference>
<dbReference type="InterPro" id="IPR036390">
    <property type="entry name" value="WH_DNA-bd_sf"/>
</dbReference>
<evidence type="ECO:0000256" key="2">
    <source>
        <dbReference type="ARBA" id="ARBA00023015"/>
    </source>
</evidence>
<keyword evidence="3 6" id="KW-0238">DNA-binding</keyword>
<dbReference type="Gene3D" id="3.40.190.290">
    <property type="match status" value="1"/>
</dbReference>
<dbReference type="GO" id="GO:0000976">
    <property type="term" value="F:transcription cis-regulatory region binding"/>
    <property type="evidence" value="ECO:0007669"/>
    <property type="project" value="TreeGrafter"/>
</dbReference>
<dbReference type="InterPro" id="IPR005119">
    <property type="entry name" value="LysR_subst-bd"/>
</dbReference>
<name>A0A1T5MVQ5_9FIRM</name>
<dbReference type="Proteomes" id="UP000190285">
    <property type="component" value="Unassembled WGS sequence"/>
</dbReference>
<protein>
    <submittedName>
        <fullName evidence="6">DNA-binding transcriptional regulator, LysR family</fullName>
    </submittedName>
</protein>
<dbReference type="PRINTS" id="PR00039">
    <property type="entry name" value="HTHLYSR"/>
</dbReference>
<evidence type="ECO:0000259" key="5">
    <source>
        <dbReference type="PROSITE" id="PS50931"/>
    </source>
</evidence>
<dbReference type="InterPro" id="IPR000847">
    <property type="entry name" value="LysR_HTH_N"/>
</dbReference>
<proteinExistence type="inferred from homology"/>
<dbReference type="PANTHER" id="PTHR30126">
    <property type="entry name" value="HTH-TYPE TRANSCRIPTIONAL REGULATOR"/>
    <property type="match status" value="1"/>
</dbReference>
<dbReference type="InterPro" id="IPR036388">
    <property type="entry name" value="WH-like_DNA-bd_sf"/>
</dbReference>
<dbReference type="CDD" id="cd05466">
    <property type="entry name" value="PBP2_LTTR_substrate"/>
    <property type="match status" value="1"/>
</dbReference>
<dbReference type="Pfam" id="PF03466">
    <property type="entry name" value="LysR_substrate"/>
    <property type="match status" value="1"/>
</dbReference>
<reference evidence="6 7" key="1">
    <citation type="submission" date="2017-02" db="EMBL/GenBank/DDBJ databases">
        <authorList>
            <person name="Peterson S.W."/>
        </authorList>
    </citation>
    <scope>NUCLEOTIDE SEQUENCE [LARGE SCALE GENOMIC DNA]</scope>
    <source>
        <strain evidence="6 7">M1</strain>
    </source>
</reference>
<dbReference type="EMBL" id="FUZT01000028">
    <property type="protein sequence ID" value="SKC92292.1"/>
    <property type="molecule type" value="Genomic_DNA"/>
</dbReference>
<dbReference type="Pfam" id="PF00126">
    <property type="entry name" value="HTH_1"/>
    <property type="match status" value="1"/>
</dbReference>
<evidence type="ECO:0000256" key="1">
    <source>
        <dbReference type="ARBA" id="ARBA00009437"/>
    </source>
</evidence>
<dbReference type="AlphaFoldDB" id="A0A1T5MVQ5"/>